<dbReference type="InterPro" id="IPR006439">
    <property type="entry name" value="HAD-SF_hydro_IA"/>
</dbReference>
<gene>
    <name evidence="1" type="ordered locus">Sterm_2266</name>
</gene>
<reference evidence="1 2" key="2">
    <citation type="journal article" date="2010" name="Stand. Genomic Sci.">
        <title>Complete genome sequence of Sebaldella termitidis type strain (NCTC 11300).</title>
        <authorList>
            <person name="Harmon-Smith M."/>
            <person name="Celia L."/>
            <person name="Chertkov O."/>
            <person name="Lapidus A."/>
            <person name="Copeland A."/>
            <person name="Glavina Del Rio T."/>
            <person name="Nolan M."/>
            <person name="Lucas S."/>
            <person name="Tice H."/>
            <person name="Cheng J.F."/>
            <person name="Han C."/>
            <person name="Detter J.C."/>
            <person name="Bruce D."/>
            <person name="Goodwin L."/>
            <person name="Pitluck S."/>
            <person name="Pati A."/>
            <person name="Liolios K."/>
            <person name="Ivanova N."/>
            <person name="Mavromatis K."/>
            <person name="Mikhailova N."/>
            <person name="Chen A."/>
            <person name="Palaniappan K."/>
            <person name="Land M."/>
            <person name="Hauser L."/>
            <person name="Chang Y.J."/>
            <person name="Jeffries C.D."/>
            <person name="Brettin T."/>
            <person name="Goker M."/>
            <person name="Beck B."/>
            <person name="Bristow J."/>
            <person name="Eisen J.A."/>
            <person name="Markowitz V."/>
            <person name="Hugenholtz P."/>
            <person name="Kyrpides N.C."/>
            <person name="Klenk H.P."/>
            <person name="Chen F."/>
        </authorList>
    </citation>
    <scope>NUCLEOTIDE SEQUENCE [LARGE SCALE GENOMIC DNA]</scope>
    <source>
        <strain evidence="2">ATCC 33386 / NCTC 11300</strain>
    </source>
</reference>
<sequence>MQKIELVIFDMDGLILDTEKLYLEFGLEVFRDFGHNITEEAILGTVGLNDESTKAYYTEYLGKPVNFEEVFQEIDKKLLSASINKEIGIKNGFFELADYLEKNNIKKVVATSSKREKAEYMLKNAGIFDRFDFLVCGDEVLNGKPDPEIFLKAAEKLKADVKNTMVLEDSYNGLRAAKSAGMIPVMIPDLLKANEEITKIIYRETKDLNGVVKILKSYEN</sequence>
<dbReference type="SFLD" id="SFLDG01129">
    <property type="entry name" value="C1.5:_HAD__Beta-PGM__Phosphata"/>
    <property type="match status" value="1"/>
</dbReference>
<dbReference type="PANTHER" id="PTHR18901:SF38">
    <property type="entry name" value="PSEUDOURIDINE-5'-PHOSPHATASE"/>
    <property type="match status" value="1"/>
</dbReference>
<dbReference type="HOGENOM" id="CLU_045011_13_3_0"/>
<keyword evidence="2" id="KW-1185">Reference proteome</keyword>
<dbReference type="Gene3D" id="3.40.50.1000">
    <property type="entry name" value="HAD superfamily/HAD-like"/>
    <property type="match status" value="1"/>
</dbReference>
<dbReference type="GO" id="GO:0016787">
    <property type="term" value="F:hydrolase activity"/>
    <property type="evidence" value="ECO:0007669"/>
    <property type="project" value="UniProtKB-KW"/>
</dbReference>
<dbReference type="Gene3D" id="1.10.150.240">
    <property type="entry name" value="Putative phosphatase, domain 2"/>
    <property type="match status" value="1"/>
</dbReference>
<dbReference type="eggNOG" id="COG0637">
    <property type="taxonomic scope" value="Bacteria"/>
</dbReference>
<dbReference type="Pfam" id="PF13419">
    <property type="entry name" value="HAD_2"/>
    <property type="match status" value="1"/>
</dbReference>
<dbReference type="Proteomes" id="UP000000845">
    <property type="component" value="Chromosome"/>
</dbReference>
<dbReference type="SFLD" id="SFLDG01135">
    <property type="entry name" value="C1.5.6:_HAD__Beta-PGM__Phospha"/>
    <property type="match status" value="1"/>
</dbReference>
<dbReference type="KEGG" id="str:Sterm_2266"/>
<organism evidence="1 2">
    <name type="scientific">Sebaldella termitidis (strain ATCC 33386 / NCTC 11300)</name>
    <dbReference type="NCBI Taxonomy" id="526218"/>
    <lineage>
        <taxon>Bacteria</taxon>
        <taxon>Fusobacteriati</taxon>
        <taxon>Fusobacteriota</taxon>
        <taxon>Fusobacteriia</taxon>
        <taxon>Fusobacteriales</taxon>
        <taxon>Leptotrichiaceae</taxon>
        <taxon>Sebaldella</taxon>
    </lineage>
</organism>
<dbReference type="EMBL" id="CP001739">
    <property type="protein sequence ID" value="ACZ09120.1"/>
    <property type="molecule type" value="Genomic_DNA"/>
</dbReference>
<dbReference type="RefSeq" id="WP_012861714.1">
    <property type="nucleotide sequence ID" value="NC_013517.1"/>
</dbReference>
<protein>
    <submittedName>
        <fullName evidence="1">HAD-superfamily hydrolase, subfamily IA, variant 3</fullName>
    </submittedName>
</protein>
<dbReference type="NCBIfam" id="TIGR01549">
    <property type="entry name" value="HAD-SF-IA-v1"/>
    <property type="match status" value="1"/>
</dbReference>
<evidence type="ECO:0000313" key="1">
    <source>
        <dbReference type="EMBL" id="ACZ09120.1"/>
    </source>
</evidence>
<dbReference type="PANTHER" id="PTHR18901">
    <property type="entry name" value="2-DEOXYGLUCOSE-6-PHOSPHATE PHOSPHATASE 2"/>
    <property type="match status" value="1"/>
</dbReference>
<dbReference type="SUPFAM" id="SSF56784">
    <property type="entry name" value="HAD-like"/>
    <property type="match status" value="1"/>
</dbReference>
<dbReference type="STRING" id="526218.Sterm_2266"/>
<dbReference type="SFLD" id="SFLDS00003">
    <property type="entry name" value="Haloacid_Dehalogenase"/>
    <property type="match status" value="1"/>
</dbReference>
<evidence type="ECO:0000313" key="2">
    <source>
        <dbReference type="Proteomes" id="UP000000845"/>
    </source>
</evidence>
<proteinExistence type="predicted"/>
<dbReference type="InterPro" id="IPR036412">
    <property type="entry name" value="HAD-like_sf"/>
</dbReference>
<dbReference type="PRINTS" id="PR00413">
    <property type="entry name" value="HADHALOGNASE"/>
</dbReference>
<dbReference type="InterPro" id="IPR023214">
    <property type="entry name" value="HAD_sf"/>
</dbReference>
<dbReference type="NCBIfam" id="TIGR01509">
    <property type="entry name" value="HAD-SF-IA-v3"/>
    <property type="match status" value="1"/>
</dbReference>
<dbReference type="InterPro" id="IPR023198">
    <property type="entry name" value="PGP-like_dom2"/>
</dbReference>
<keyword evidence="1" id="KW-0378">Hydrolase</keyword>
<reference evidence="2" key="1">
    <citation type="submission" date="2009-09" db="EMBL/GenBank/DDBJ databases">
        <title>The complete chromosome of Sebaldella termitidis ATCC 33386.</title>
        <authorList>
            <consortium name="US DOE Joint Genome Institute (JGI-PGF)"/>
            <person name="Lucas S."/>
            <person name="Copeland A."/>
            <person name="Lapidus A."/>
            <person name="Glavina del Rio T."/>
            <person name="Dalin E."/>
            <person name="Tice H."/>
            <person name="Bruce D."/>
            <person name="Goodwin L."/>
            <person name="Pitluck S."/>
            <person name="Kyrpides N."/>
            <person name="Mavromatis K."/>
            <person name="Ivanova N."/>
            <person name="Mikhailova N."/>
            <person name="Sims D."/>
            <person name="Meincke L."/>
            <person name="Brettin T."/>
            <person name="Detter J.C."/>
            <person name="Han C."/>
            <person name="Larimer F."/>
            <person name="Land M."/>
            <person name="Hauser L."/>
            <person name="Markowitz V."/>
            <person name="Cheng J.F."/>
            <person name="Hugenholtz P."/>
            <person name="Woyke T."/>
            <person name="Wu D."/>
            <person name="Eisen J.A."/>
        </authorList>
    </citation>
    <scope>NUCLEOTIDE SEQUENCE [LARGE SCALE GENOMIC DNA]</scope>
    <source>
        <strain evidence="2">ATCC 33386 / NCTC 11300</strain>
    </source>
</reference>
<name>D1AKK4_SEBTE</name>
<accession>D1AKK4</accession>
<dbReference type="InterPro" id="IPR041492">
    <property type="entry name" value="HAD_2"/>
</dbReference>
<dbReference type="AlphaFoldDB" id="D1AKK4"/>